<feature type="transmembrane region" description="Helical" evidence="1">
    <location>
        <begin position="44"/>
        <end position="62"/>
    </location>
</feature>
<proteinExistence type="predicted"/>
<feature type="transmembrane region" description="Helical" evidence="1">
    <location>
        <begin position="69"/>
        <end position="88"/>
    </location>
</feature>
<evidence type="ECO:0000313" key="4">
    <source>
        <dbReference type="Proteomes" id="UP001354971"/>
    </source>
</evidence>
<comment type="caution">
    <text evidence="3">The sequence shown here is derived from an EMBL/GenBank/DDBJ whole genome shotgun (WGS) entry which is preliminary data.</text>
</comment>
<organism evidence="3 4">
    <name type="scientific">Hyphobacterium lacteum</name>
    <dbReference type="NCBI Taxonomy" id="3116575"/>
    <lineage>
        <taxon>Bacteria</taxon>
        <taxon>Pseudomonadati</taxon>
        <taxon>Pseudomonadota</taxon>
        <taxon>Alphaproteobacteria</taxon>
        <taxon>Maricaulales</taxon>
        <taxon>Maricaulaceae</taxon>
        <taxon>Hyphobacterium</taxon>
    </lineage>
</organism>
<evidence type="ECO:0000313" key="3">
    <source>
        <dbReference type="EMBL" id="MEE2527164.1"/>
    </source>
</evidence>
<feature type="transmembrane region" description="Helical" evidence="1">
    <location>
        <begin position="12"/>
        <end position="32"/>
    </location>
</feature>
<name>A0ABU7LTD7_9PROT</name>
<dbReference type="SUPFAM" id="SSF56219">
    <property type="entry name" value="DNase I-like"/>
    <property type="match status" value="1"/>
</dbReference>
<dbReference type="Gene3D" id="3.60.10.10">
    <property type="entry name" value="Endonuclease/exonuclease/phosphatase"/>
    <property type="match status" value="1"/>
</dbReference>
<keyword evidence="3" id="KW-0378">Hydrolase</keyword>
<sequence>MNYRFRTQPRQVHLIDLPILGFVIVTLMVWMAPFWSFADLFRQVWPVWMAGALALSISTFLLRAPRRILVSGLAFLILVPAIGPVFFVERGENWNSNDRGQDVSFATHNLWGRNRAHDLTADVLIGMDADILALQESGIRTRSIHQALANHYANEVTCNRAPVRIFSRLPVTESGCLRDILDENRSAGEPLWRWDFPAAVWARIELPDGETFVVISVHFTWPNPLSSQNEERINFAEIAQMFDQESLVILGDFNAATPSSALSRFDRDLIPVRRTQSMPTWPSQGRWTNEAGNTVAIPTMFAGIDHIYAGERWITGTVEVGPNTGSDHRPVFSRMIFLEAESAN</sequence>
<keyword evidence="4" id="KW-1185">Reference proteome</keyword>
<keyword evidence="3" id="KW-0540">Nuclease</keyword>
<keyword evidence="1" id="KW-0812">Transmembrane</keyword>
<dbReference type="GO" id="GO:0004519">
    <property type="term" value="F:endonuclease activity"/>
    <property type="evidence" value="ECO:0007669"/>
    <property type="project" value="UniProtKB-KW"/>
</dbReference>
<dbReference type="Proteomes" id="UP001354971">
    <property type="component" value="Unassembled WGS sequence"/>
</dbReference>
<dbReference type="RefSeq" id="WP_330199827.1">
    <property type="nucleotide sequence ID" value="NZ_JAZDRP010000009.1"/>
</dbReference>
<protein>
    <submittedName>
        <fullName evidence="3">Endonuclease/exonuclease/phosphatase family protein</fullName>
    </submittedName>
</protein>
<evidence type="ECO:0000256" key="1">
    <source>
        <dbReference type="SAM" id="Phobius"/>
    </source>
</evidence>
<reference evidence="3 4" key="1">
    <citation type="submission" date="2024-01" db="EMBL/GenBank/DDBJ databases">
        <title>Hyphobacterium bacterium isolated from marine sediment.</title>
        <authorList>
            <person name="Zhao S."/>
        </authorList>
    </citation>
    <scope>NUCLEOTIDE SEQUENCE [LARGE SCALE GENOMIC DNA]</scope>
    <source>
        <strain evidence="4">HN65</strain>
    </source>
</reference>
<dbReference type="InterPro" id="IPR005135">
    <property type="entry name" value="Endo/exonuclease/phosphatase"/>
</dbReference>
<accession>A0ABU7LTD7</accession>
<dbReference type="InterPro" id="IPR036691">
    <property type="entry name" value="Endo/exonu/phosph_ase_sf"/>
</dbReference>
<keyword evidence="1" id="KW-0472">Membrane</keyword>
<keyword evidence="1" id="KW-1133">Transmembrane helix</keyword>
<dbReference type="Pfam" id="PF03372">
    <property type="entry name" value="Exo_endo_phos"/>
    <property type="match status" value="1"/>
</dbReference>
<feature type="domain" description="Endonuclease/exonuclease/phosphatase" evidence="2">
    <location>
        <begin position="106"/>
        <end position="328"/>
    </location>
</feature>
<dbReference type="EMBL" id="JAZDRP010000009">
    <property type="protein sequence ID" value="MEE2527164.1"/>
    <property type="molecule type" value="Genomic_DNA"/>
</dbReference>
<evidence type="ECO:0000259" key="2">
    <source>
        <dbReference type="Pfam" id="PF03372"/>
    </source>
</evidence>
<keyword evidence="3" id="KW-0255">Endonuclease</keyword>
<gene>
    <name evidence="3" type="ORF">V0U79_12370</name>
</gene>